<feature type="signal peptide" evidence="1">
    <location>
        <begin position="1"/>
        <end position="23"/>
    </location>
</feature>
<dbReference type="Proteomes" id="UP000038083">
    <property type="component" value="Unassembled WGS sequence"/>
</dbReference>
<feature type="chain" id="PRO_5002132564" description="Secreted protein" evidence="1">
    <location>
        <begin position="24"/>
        <end position="98"/>
    </location>
</feature>
<dbReference type="EMBL" id="CDOG01000067">
    <property type="protein sequence ID" value="CEN41530.1"/>
    <property type="molecule type" value="Genomic_DNA"/>
</dbReference>
<protein>
    <recommendedName>
        <fullName evidence="4">Secreted protein</fullName>
    </recommendedName>
</protein>
<organism evidence="2 3">
    <name type="scientific">Capnocytophaga cynodegmi</name>
    <dbReference type="NCBI Taxonomy" id="28189"/>
    <lineage>
        <taxon>Bacteria</taxon>
        <taxon>Pseudomonadati</taxon>
        <taxon>Bacteroidota</taxon>
        <taxon>Flavobacteriia</taxon>
        <taxon>Flavobacteriales</taxon>
        <taxon>Flavobacteriaceae</taxon>
        <taxon>Capnocytophaga</taxon>
    </lineage>
</organism>
<proteinExistence type="predicted"/>
<evidence type="ECO:0000256" key="1">
    <source>
        <dbReference type="SAM" id="SignalP"/>
    </source>
</evidence>
<gene>
    <name evidence="2" type="ORF">CCYN74_70038</name>
</gene>
<reference evidence="3" key="1">
    <citation type="submission" date="2015-01" db="EMBL/GenBank/DDBJ databases">
        <authorList>
            <person name="MANFREDI Pablo"/>
        </authorList>
    </citation>
    <scope>NUCLEOTIDE SEQUENCE [LARGE SCALE GENOMIC DNA]</scope>
    <source>
        <strain evidence="3">Ccy74</strain>
    </source>
</reference>
<evidence type="ECO:0000313" key="2">
    <source>
        <dbReference type="EMBL" id="CEN41530.1"/>
    </source>
</evidence>
<keyword evidence="1" id="KW-0732">Signal</keyword>
<accession>A0A0B7HQD8</accession>
<evidence type="ECO:0008006" key="4">
    <source>
        <dbReference type="Google" id="ProtNLM"/>
    </source>
</evidence>
<name>A0A0B7HQD8_9FLAO</name>
<sequence length="98" mass="11103">MKALSFVFRALRTICLNCLSAFSVTEQVFITYISAGCSKSTRSNPSVSKLRAMVEVSEKFNLQPNVWNATFFLSSDEVIFIFSFLGGKDMFFFTISER</sequence>
<dbReference type="AlphaFoldDB" id="A0A0B7HQD8"/>
<evidence type="ECO:0000313" key="3">
    <source>
        <dbReference type="Proteomes" id="UP000038083"/>
    </source>
</evidence>